<dbReference type="SUPFAM" id="SSF89447">
    <property type="entry name" value="AbrB/MazE/MraZ-like"/>
    <property type="match status" value="1"/>
</dbReference>
<dbReference type="InterPro" id="IPR039052">
    <property type="entry name" value="Antitox_PemI-like"/>
</dbReference>
<dbReference type="GO" id="GO:0003677">
    <property type="term" value="F:DNA binding"/>
    <property type="evidence" value="ECO:0007669"/>
    <property type="project" value="InterPro"/>
</dbReference>
<evidence type="ECO:0000313" key="4">
    <source>
        <dbReference type="Proteomes" id="UP000321934"/>
    </source>
</evidence>
<keyword evidence="4" id="KW-1185">Reference proteome</keyword>
<dbReference type="InterPro" id="IPR007159">
    <property type="entry name" value="SpoVT-AbrB_dom"/>
</dbReference>
<dbReference type="Proteomes" id="UP000321934">
    <property type="component" value="Chromosome"/>
</dbReference>
<dbReference type="EMBL" id="CP029077">
    <property type="protein sequence ID" value="QED22991.1"/>
    <property type="molecule type" value="Genomic_DNA"/>
</dbReference>
<name>A0A5B8XF63_9RICK</name>
<dbReference type="PANTHER" id="PTHR40516:SF1">
    <property type="entry name" value="ANTITOXIN CHPS-RELATED"/>
    <property type="match status" value="1"/>
</dbReference>
<reference evidence="3 4" key="1">
    <citation type="journal article" date="2019" name="ISME J.">
        <title>Deianiraea, an extracellular bacterium associated with the ciliate Paramecium, suggests an alternative scenario for the evolution of Rickettsiales.</title>
        <authorList>
            <person name="Castelli M."/>
            <person name="Sabaneyeva E."/>
            <person name="Lanzoni O."/>
            <person name="Lebedeva N."/>
            <person name="Floriano A.M."/>
            <person name="Gaiarsa S."/>
            <person name="Benken K."/>
            <person name="Modeo L."/>
            <person name="Bandi C."/>
            <person name="Potekhin A."/>
            <person name="Sassera D."/>
            <person name="Petroni G."/>
        </authorList>
    </citation>
    <scope>NUCLEOTIDE SEQUENCE [LARGE SCALE GENOMIC DNA]</scope>
    <source>
        <strain evidence="3">CyL4-1</strain>
    </source>
</reference>
<dbReference type="Pfam" id="PF04014">
    <property type="entry name" value="MazE_antitoxin"/>
    <property type="match status" value="1"/>
</dbReference>
<gene>
    <name evidence="3" type="ORF">Deia_00183</name>
</gene>
<feature type="region of interest" description="Disordered" evidence="1">
    <location>
        <begin position="73"/>
        <end position="95"/>
    </location>
</feature>
<dbReference type="Gene3D" id="2.10.260.10">
    <property type="match status" value="1"/>
</dbReference>
<sequence>MKTTISTTEVKTWGNSLGVRIPKKVADALKLHDGSQIKISLDGNKIMLESESNPFFDLSQDLNLMTLLSKITSKNKHSSDEDESIDDEAVGHEVW</sequence>
<dbReference type="InterPro" id="IPR037914">
    <property type="entry name" value="SpoVT-AbrB_sf"/>
</dbReference>
<organism evidence="3 4">
    <name type="scientific">Candidatus Deianiraea vastatrix</name>
    <dbReference type="NCBI Taxonomy" id="2163644"/>
    <lineage>
        <taxon>Bacteria</taxon>
        <taxon>Pseudomonadati</taxon>
        <taxon>Pseudomonadota</taxon>
        <taxon>Alphaproteobacteria</taxon>
        <taxon>Rickettsiales</taxon>
        <taxon>Candidatus Deianiraeaceae</taxon>
        <taxon>Candidatus Deianiraea</taxon>
    </lineage>
</organism>
<dbReference type="RefSeq" id="WP_146820294.1">
    <property type="nucleotide sequence ID" value="NZ_CP029077.1"/>
</dbReference>
<proteinExistence type="predicted"/>
<dbReference type="SMART" id="SM00966">
    <property type="entry name" value="SpoVT_AbrB"/>
    <property type="match status" value="1"/>
</dbReference>
<evidence type="ECO:0000256" key="1">
    <source>
        <dbReference type="SAM" id="MobiDB-lite"/>
    </source>
</evidence>
<accession>A0A5B8XF63</accession>
<protein>
    <submittedName>
        <fullName evidence="3">MazE-like antitoxin</fullName>
    </submittedName>
</protein>
<evidence type="ECO:0000259" key="2">
    <source>
        <dbReference type="SMART" id="SM00966"/>
    </source>
</evidence>
<feature type="domain" description="SpoVT-AbrB" evidence="2">
    <location>
        <begin position="11"/>
        <end position="56"/>
    </location>
</feature>
<evidence type="ECO:0000313" key="3">
    <source>
        <dbReference type="EMBL" id="QED22991.1"/>
    </source>
</evidence>
<dbReference type="GO" id="GO:0097351">
    <property type="term" value="F:toxin sequestering activity"/>
    <property type="evidence" value="ECO:0007669"/>
    <property type="project" value="InterPro"/>
</dbReference>
<dbReference type="PANTHER" id="PTHR40516">
    <property type="entry name" value="ANTITOXIN CHPS-RELATED"/>
    <property type="match status" value="1"/>
</dbReference>
<dbReference type="AlphaFoldDB" id="A0A5B8XF63"/>
<dbReference type="OrthoDB" id="9795766at2"/>